<feature type="domain" description="HTH tetR-type" evidence="3">
    <location>
        <begin position="1"/>
        <end position="61"/>
    </location>
</feature>
<dbReference type="Gene3D" id="1.10.357.10">
    <property type="entry name" value="Tetracycline Repressor, domain 2"/>
    <property type="match status" value="1"/>
</dbReference>
<dbReference type="GO" id="GO:0003700">
    <property type="term" value="F:DNA-binding transcription factor activity"/>
    <property type="evidence" value="ECO:0007669"/>
    <property type="project" value="TreeGrafter"/>
</dbReference>
<evidence type="ECO:0000259" key="3">
    <source>
        <dbReference type="PROSITE" id="PS50977"/>
    </source>
</evidence>
<dbReference type="Pfam" id="PF00440">
    <property type="entry name" value="TetR_N"/>
    <property type="match status" value="1"/>
</dbReference>
<dbReference type="PRINTS" id="PR00455">
    <property type="entry name" value="HTHTETR"/>
</dbReference>
<comment type="caution">
    <text evidence="4">The sequence shown here is derived from an EMBL/GenBank/DDBJ whole genome shotgun (WGS) entry which is preliminary data.</text>
</comment>
<dbReference type="RefSeq" id="WP_337311083.1">
    <property type="nucleotide sequence ID" value="NZ_JAEKNS010000076.1"/>
</dbReference>
<dbReference type="AlphaFoldDB" id="A0A934JZX1"/>
<dbReference type="PROSITE" id="PS50977">
    <property type="entry name" value="HTH_TETR_2"/>
    <property type="match status" value="1"/>
</dbReference>
<dbReference type="PANTHER" id="PTHR30055">
    <property type="entry name" value="HTH-TYPE TRANSCRIPTIONAL REGULATOR RUTR"/>
    <property type="match status" value="1"/>
</dbReference>
<dbReference type="Proteomes" id="UP000606991">
    <property type="component" value="Unassembled WGS sequence"/>
</dbReference>
<dbReference type="InterPro" id="IPR050109">
    <property type="entry name" value="HTH-type_TetR-like_transc_reg"/>
</dbReference>
<keyword evidence="1 2" id="KW-0238">DNA-binding</keyword>
<evidence type="ECO:0000313" key="5">
    <source>
        <dbReference type="Proteomes" id="UP000606991"/>
    </source>
</evidence>
<feature type="DNA-binding region" description="H-T-H motif" evidence="2">
    <location>
        <begin position="24"/>
        <end position="43"/>
    </location>
</feature>
<proteinExistence type="predicted"/>
<name>A0A934JZX1_9BACT</name>
<sequence length="206" mass="21767">MDTRERIIDATLDALARKGYAGTTARVIATSASVPVGLIFYHFGTLDSLLLAVLDHTSAARLPKWREALGAMRDPTDVMRIMGELYAEDMASGHALAVRELVSNGGLSTRLGTEIAARMEPWFALAEEVAARVLHGSPVLALIPARDLAVTAVALYLGLDIVSRLAGTSTSAATLVAAGERIAPLLGNVRAGHGSSSRRPQRVTLD</sequence>
<evidence type="ECO:0000313" key="4">
    <source>
        <dbReference type="EMBL" id="MBJ7594677.1"/>
    </source>
</evidence>
<dbReference type="GO" id="GO:0000976">
    <property type="term" value="F:transcription cis-regulatory region binding"/>
    <property type="evidence" value="ECO:0007669"/>
    <property type="project" value="TreeGrafter"/>
</dbReference>
<accession>A0A934JZX1</accession>
<protein>
    <submittedName>
        <fullName evidence="4">TetR/AcrR family transcriptional regulator</fullName>
    </submittedName>
</protein>
<dbReference type="EMBL" id="JAEKNS010000076">
    <property type="protein sequence ID" value="MBJ7594677.1"/>
    <property type="molecule type" value="Genomic_DNA"/>
</dbReference>
<dbReference type="PANTHER" id="PTHR30055:SF231">
    <property type="entry name" value="TRANSCRIPTIONAL REGULATORY PROTEIN (PROBABLY DEOR-FAMILY)-RELATED"/>
    <property type="match status" value="1"/>
</dbReference>
<dbReference type="InterPro" id="IPR001647">
    <property type="entry name" value="HTH_TetR"/>
</dbReference>
<reference evidence="4 5" key="1">
    <citation type="submission" date="2020-10" db="EMBL/GenBank/DDBJ databases">
        <title>Ca. Dormibacterota MAGs.</title>
        <authorList>
            <person name="Montgomery K."/>
        </authorList>
    </citation>
    <scope>NUCLEOTIDE SEQUENCE [LARGE SCALE GENOMIC DNA]</scope>
    <source>
        <strain evidence="4">SC8812_S17_18</strain>
    </source>
</reference>
<dbReference type="InterPro" id="IPR009057">
    <property type="entry name" value="Homeodomain-like_sf"/>
</dbReference>
<gene>
    <name evidence="4" type="ORF">JF886_07410</name>
</gene>
<evidence type="ECO:0000256" key="1">
    <source>
        <dbReference type="ARBA" id="ARBA00023125"/>
    </source>
</evidence>
<dbReference type="SUPFAM" id="SSF46689">
    <property type="entry name" value="Homeodomain-like"/>
    <property type="match status" value="1"/>
</dbReference>
<organism evidence="4 5">
    <name type="scientific">Candidatus Aeolococcus gillhamiae</name>
    <dbReference type="NCBI Taxonomy" id="3127015"/>
    <lineage>
        <taxon>Bacteria</taxon>
        <taxon>Bacillati</taxon>
        <taxon>Candidatus Dormiibacterota</taxon>
        <taxon>Candidatus Dormibacteria</taxon>
        <taxon>Candidatus Aeolococcales</taxon>
        <taxon>Candidatus Aeolococcaceae</taxon>
        <taxon>Candidatus Aeolococcus</taxon>
    </lineage>
</organism>
<evidence type="ECO:0000256" key="2">
    <source>
        <dbReference type="PROSITE-ProRule" id="PRU00335"/>
    </source>
</evidence>